<keyword evidence="4" id="KW-0812">Transmembrane</keyword>
<dbReference type="GO" id="GO:0000139">
    <property type="term" value="C:Golgi membrane"/>
    <property type="evidence" value="ECO:0007669"/>
    <property type="project" value="UniProtKB-SubCell"/>
</dbReference>
<reference evidence="10" key="1">
    <citation type="submission" date="2021-01" db="EMBL/GenBank/DDBJ databases">
        <authorList>
            <person name="Corre E."/>
            <person name="Pelletier E."/>
            <person name="Niang G."/>
            <person name="Scheremetjew M."/>
            <person name="Finn R."/>
            <person name="Kale V."/>
            <person name="Holt S."/>
            <person name="Cochrane G."/>
            <person name="Meng A."/>
            <person name="Brown T."/>
            <person name="Cohen L."/>
        </authorList>
    </citation>
    <scope>NUCLEOTIDE SEQUENCE</scope>
    <source>
        <strain evidence="10">379</strain>
    </source>
</reference>
<dbReference type="AlphaFoldDB" id="A0A7S3SDL8"/>
<dbReference type="PANTHER" id="PTHR14647">
    <property type="entry name" value="GALACTOSE-3-O-SULFOTRANSFERASE"/>
    <property type="match status" value="1"/>
</dbReference>
<dbReference type="InterPro" id="IPR009729">
    <property type="entry name" value="Gal-3-0_sulfotransfrase"/>
</dbReference>
<evidence type="ECO:0000256" key="2">
    <source>
        <dbReference type="ARBA" id="ARBA00008124"/>
    </source>
</evidence>
<evidence type="ECO:0000256" key="1">
    <source>
        <dbReference type="ARBA" id="ARBA00004323"/>
    </source>
</evidence>
<keyword evidence="6" id="KW-1133">Transmembrane helix</keyword>
<keyword evidence="7" id="KW-0333">Golgi apparatus</keyword>
<accession>A0A7S3SDL8</accession>
<evidence type="ECO:0008006" key="11">
    <source>
        <dbReference type="Google" id="ProtNLM"/>
    </source>
</evidence>
<evidence type="ECO:0000256" key="4">
    <source>
        <dbReference type="ARBA" id="ARBA00022692"/>
    </source>
</evidence>
<evidence type="ECO:0000256" key="3">
    <source>
        <dbReference type="ARBA" id="ARBA00022679"/>
    </source>
</evidence>
<dbReference type="Pfam" id="PF06990">
    <property type="entry name" value="Gal-3-0_sulfotr"/>
    <property type="match status" value="1"/>
</dbReference>
<dbReference type="EMBL" id="HBIR01023757">
    <property type="protein sequence ID" value="CAE0550574.1"/>
    <property type="molecule type" value="Transcribed_RNA"/>
</dbReference>
<dbReference type="Gene3D" id="3.40.50.300">
    <property type="entry name" value="P-loop containing nucleotide triphosphate hydrolases"/>
    <property type="match status" value="1"/>
</dbReference>
<evidence type="ECO:0000256" key="8">
    <source>
        <dbReference type="ARBA" id="ARBA00023136"/>
    </source>
</evidence>
<protein>
    <recommendedName>
        <fullName evidence="11">Sulfotransferase domain-containing protein</fullName>
    </recommendedName>
</protein>
<dbReference type="PANTHER" id="PTHR14647:SF87">
    <property type="entry name" value="PUTATIVE-RELATED"/>
    <property type="match status" value="1"/>
</dbReference>
<evidence type="ECO:0000256" key="5">
    <source>
        <dbReference type="ARBA" id="ARBA00022968"/>
    </source>
</evidence>
<proteinExistence type="inferred from homology"/>
<dbReference type="GO" id="GO:0009247">
    <property type="term" value="P:glycolipid biosynthetic process"/>
    <property type="evidence" value="ECO:0007669"/>
    <property type="project" value="InterPro"/>
</dbReference>
<keyword evidence="8" id="KW-0472">Membrane</keyword>
<evidence type="ECO:0000256" key="7">
    <source>
        <dbReference type="ARBA" id="ARBA00023034"/>
    </source>
</evidence>
<keyword evidence="9" id="KW-0325">Glycoprotein</keyword>
<dbReference type="InterPro" id="IPR027417">
    <property type="entry name" value="P-loop_NTPase"/>
</dbReference>
<evidence type="ECO:0000256" key="9">
    <source>
        <dbReference type="ARBA" id="ARBA00023180"/>
    </source>
</evidence>
<evidence type="ECO:0000256" key="6">
    <source>
        <dbReference type="ARBA" id="ARBA00022989"/>
    </source>
</evidence>
<gene>
    <name evidence="10" type="ORF">EHUX00137_LOCUS18206</name>
</gene>
<organism evidence="10">
    <name type="scientific">Emiliania huxleyi</name>
    <name type="common">Coccolithophore</name>
    <name type="synonym">Pontosphaera huxleyi</name>
    <dbReference type="NCBI Taxonomy" id="2903"/>
    <lineage>
        <taxon>Eukaryota</taxon>
        <taxon>Haptista</taxon>
        <taxon>Haptophyta</taxon>
        <taxon>Prymnesiophyceae</taxon>
        <taxon>Isochrysidales</taxon>
        <taxon>Noelaerhabdaceae</taxon>
        <taxon>Emiliania</taxon>
    </lineage>
</organism>
<keyword evidence="5" id="KW-0735">Signal-anchor</keyword>
<dbReference type="GO" id="GO:0001733">
    <property type="term" value="F:galactosylceramide sulfotransferase activity"/>
    <property type="evidence" value="ECO:0007669"/>
    <property type="project" value="InterPro"/>
</dbReference>
<evidence type="ECO:0000313" key="10">
    <source>
        <dbReference type="EMBL" id="CAE0550574.1"/>
    </source>
</evidence>
<name>A0A7S3SDL8_EMIHU</name>
<comment type="subcellular location">
    <subcellularLocation>
        <location evidence="1">Golgi apparatus membrane</location>
        <topology evidence="1">Single-pass type II membrane protein</topology>
    </subcellularLocation>
</comment>
<comment type="similarity">
    <text evidence="2">Belongs to the galactose-3-O-sulfotransferase family.</text>
</comment>
<sequence>METQHQRRNPARPEVISLVYADENRTAVAPFVFIKTHKTASGTVTNILNRLSERRGLVPLPCCRADDCSGSEWWWPRSVPPARNSQLGAFDCINGHVVLDPERMRPYLTRGGRAPLFFSIVRDPLEQSISSLSYYSHDTIVRPSQRRQWTPHLNWLQGLRAVGPVSSRFINSMAHDLGWYDWVLARHNISHPQRGKISKSTRFNDDDGLIAEWLTSLTGSLDLIMLQDAFDESLVILHHRLGVTLQDMAYLRHTHLQNDTARGIHSSSRPVLPLPTSAQASKLLELNRVDVRLYAFAKRRFWQAWENVAPVAAREAELAELRRHVLRIDSACVELFTGFKGQPSLKRLSSTNRTAARLRQQREAALRAICTPEMRMDEIMYRLRESKACQGGDSFSSSQ</sequence>
<keyword evidence="3" id="KW-0808">Transferase</keyword>